<dbReference type="AlphaFoldDB" id="A0A231VKZ5"/>
<dbReference type="PROSITE" id="PS51096">
    <property type="entry name" value="PTS_EIIA_TYPE_4"/>
    <property type="match status" value="1"/>
</dbReference>
<reference evidence="8 9" key="1">
    <citation type="submission" date="2017-06" db="EMBL/GenBank/DDBJ databases">
        <title>Isolation and characterization of a thermophilic and butanogenic Thermoanaerobacterium thermosaccharolyticum M5 capable of efficient degradation of hemicellulose.</title>
        <authorList>
            <person name="Xin F."/>
            <person name="Jiang Y."/>
        </authorList>
    </citation>
    <scope>NUCLEOTIDE SEQUENCE [LARGE SCALE GENOMIC DNA]</scope>
    <source>
        <strain evidence="8 9">M5</strain>
    </source>
</reference>
<dbReference type="GO" id="GO:0009401">
    <property type="term" value="P:phosphoenolpyruvate-dependent sugar phosphotransferase system"/>
    <property type="evidence" value="ECO:0007669"/>
    <property type="project" value="InterPro"/>
</dbReference>
<dbReference type="Pfam" id="PF00874">
    <property type="entry name" value="PRD"/>
    <property type="match status" value="2"/>
</dbReference>
<dbReference type="CDD" id="cd00006">
    <property type="entry name" value="PTS_IIA_man"/>
    <property type="match status" value="1"/>
</dbReference>
<protein>
    <submittedName>
        <fullName evidence="8">PTS sugar transporter subunit IIA</fullName>
    </submittedName>
</protein>
<dbReference type="Gene3D" id="3.40.50.510">
    <property type="entry name" value="Phosphotransferase system, mannose-type IIA component"/>
    <property type="match status" value="1"/>
</dbReference>
<dbReference type="InterPro" id="IPR033887">
    <property type="entry name" value="PTS_IIA_man"/>
</dbReference>
<evidence type="ECO:0000313" key="9">
    <source>
        <dbReference type="Proteomes" id="UP000215301"/>
    </source>
</evidence>
<evidence type="ECO:0000313" key="8">
    <source>
        <dbReference type="EMBL" id="OXT08923.1"/>
    </source>
</evidence>
<keyword evidence="4" id="KW-0067">ATP-binding</keyword>
<dbReference type="GO" id="GO:0016020">
    <property type="term" value="C:membrane"/>
    <property type="evidence" value="ECO:0007669"/>
    <property type="project" value="InterPro"/>
</dbReference>
<dbReference type="InterPro" id="IPR025943">
    <property type="entry name" value="Sigma_54_int_dom_ATP-bd_2"/>
</dbReference>
<comment type="caution">
    <text evidence="8">The sequence shown here is derived from an EMBL/GenBank/DDBJ whole genome shotgun (WGS) entry which is preliminary data.</text>
</comment>
<evidence type="ECO:0000256" key="4">
    <source>
        <dbReference type="ARBA" id="ARBA00022840"/>
    </source>
</evidence>
<keyword evidence="2" id="KW-0547">Nucleotide-binding</keyword>
<dbReference type="InterPro" id="IPR036662">
    <property type="entry name" value="PTS_EIIA_man-typ_sf"/>
</dbReference>
<sequence length="931" mass="106220">MKRIDKIEKYLKEMKWTIDELRDRQGLSTDEIARNLHLVRTNVSKELNELVRRNKVIKIKKRPVLYIHRDMIEKILKDKISEEIIEVDDIKQLIKEEKEQKIEMSPFDCLIGSETSLKNQIEQAKAAILYPPNGLHSLIIGQTGVGKTLFANIMFEYGKKIKRFDDNAPFVAFNCADYYNNSQLLISQIFGHVKGAFTGADTDKDGLVEKANGGILFLDEIHRLPPEGQEMIFYFMDTGTYNKLGETERKRKANVLIIGATNEDINSHLLKTFMRRIPIIINIPSFEDRPCSDKVEMVRYLLSKEARRVNKKISITEDVVKALIGSVTYGNIGQLKSNIQLICARGFLNFMNKESIDIDFKMLPSSIKEGLLNFRNKRKDIEEISDLVNGKLIVTPNDDRILISLNQDLSEPPFNLYKIIEDKISILKSEGMDEQSIKEFIATDIKIHLKGFYKKFEDTKNKKEKLLSVVDENILDFASEIKKFAENKLKRKYSDRFIYALGLHLSALFKRIKNNMVIQSFDVKDFLKYKQEEIETAFEIKSLIEKKYNIIVPDAEVGYITILLVNIEEEKDAHVGIIVAAHGDSTASSIVNVATSLLGDLMGEKKVEAVDMPLNISPNEILKTIIEKVKKINSGKGVLLLVDMGSLCNFDTVITEQTGIKVKILDMVSTPTLIEAIRKSYAYDLDLDSIYESLKDFRGYATEVKNNNSNKEKAIITICSSGQGTAIKLKELVNDIVTNITDEKINIIPVGIKNMKNDLSEVKDKYNIIASIGMKDPNLPVPFISLERLIEDGGEELLRKIVSNHSIKIVKKDQDIAVRNLCRDSLNQFLTFLNPDKIINLLIRFCNRLEIELNKQFSNTMKIKLIIHTGCALERTIINDSIKYKDSVLNLNRGIIEKVRNCSKIFSDALNINLIDDEIYLIAEMLCEQQY</sequence>
<feature type="domain" description="Sigma-54 factor interaction" evidence="5">
    <location>
        <begin position="110"/>
        <end position="344"/>
    </location>
</feature>
<dbReference type="GO" id="GO:0005524">
    <property type="term" value="F:ATP binding"/>
    <property type="evidence" value="ECO:0007669"/>
    <property type="project" value="UniProtKB-KW"/>
</dbReference>
<dbReference type="InterPro" id="IPR002078">
    <property type="entry name" value="Sigma_54_int"/>
</dbReference>
<dbReference type="Gene3D" id="1.10.1790.10">
    <property type="entry name" value="PRD domain"/>
    <property type="match status" value="2"/>
</dbReference>
<evidence type="ECO:0000259" key="7">
    <source>
        <dbReference type="PROSITE" id="PS51372"/>
    </source>
</evidence>
<dbReference type="PANTHER" id="PTHR32071">
    <property type="entry name" value="TRANSCRIPTIONAL REGULATORY PROTEIN"/>
    <property type="match status" value="1"/>
</dbReference>
<accession>A0A231VKZ5</accession>
<organism evidence="8 9">
    <name type="scientific">Thermoanaerobacterium thermosaccharolyticum</name>
    <name type="common">Clostridium thermosaccharolyticum</name>
    <dbReference type="NCBI Taxonomy" id="1517"/>
    <lineage>
        <taxon>Bacteria</taxon>
        <taxon>Bacillati</taxon>
        <taxon>Bacillota</taxon>
        <taxon>Clostridia</taxon>
        <taxon>Thermoanaerobacterales</taxon>
        <taxon>Thermoanaerobacteraceae</taxon>
        <taxon>Thermoanaerobacterium</taxon>
    </lineage>
</organism>
<dbReference type="GO" id="GO:0006355">
    <property type="term" value="P:regulation of DNA-templated transcription"/>
    <property type="evidence" value="ECO:0007669"/>
    <property type="project" value="InterPro"/>
</dbReference>
<keyword evidence="8" id="KW-0813">Transport</keyword>
<dbReference type="PROSITE" id="PS51372">
    <property type="entry name" value="PRD_2"/>
    <property type="match status" value="2"/>
</dbReference>
<dbReference type="PROSITE" id="PS50045">
    <property type="entry name" value="SIGMA54_INTERACT_4"/>
    <property type="match status" value="1"/>
</dbReference>
<evidence type="ECO:0000256" key="2">
    <source>
        <dbReference type="ARBA" id="ARBA00022741"/>
    </source>
</evidence>
<dbReference type="InterPro" id="IPR036634">
    <property type="entry name" value="PRD_sf"/>
</dbReference>
<dbReference type="SUPFAM" id="SSF53062">
    <property type="entry name" value="PTS system fructose IIA component-like"/>
    <property type="match status" value="1"/>
</dbReference>
<dbReference type="InterPro" id="IPR004701">
    <property type="entry name" value="PTS_EIIA_man-typ"/>
</dbReference>
<dbReference type="InterPro" id="IPR011608">
    <property type="entry name" value="PRD"/>
</dbReference>
<proteinExistence type="predicted"/>
<dbReference type="SMART" id="SM00382">
    <property type="entry name" value="AAA"/>
    <property type="match status" value="1"/>
</dbReference>
<evidence type="ECO:0000259" key="6">
    <source>
        <dbReference type="PROSITE" id="PS51096"/>
    </source>
</evidence>
<dbReference type="SUPFAM" id="SSF52540">
    <property type="entry name" value="P-loop containing nucleoside triphosphate hydrolases"/>
    <property type="match status" value="1"/>
</dbReference>
<dbReference type="InterPro" id="IPR027417">
    <property type="entry name" value="P-loop_NTPase"/>
</dbReference>
<dbReference type="PROSITE" id="PS00676">
    <property type="entry name" value="SIGMA54_INTERACT_2"/>
    <property type="match status" value="1"/>
</dbReference>
<evidence type="ECO:0000256" key="3">
    <source>
        <dbReference type="ARBA" id="ARBA00022777"/>
    </source>
</evidence>
<dbReference type="GO" id="GO:0016301">
    <property type="term" value="F:kinase activity"/>
    <property type="evidence" value="ECO:0007669"/>
    <property type="project" value="UniProtKB-KW"/>
</dbReference>
<dbReference type="Pfam" id="PF00158">
    <property type="entry name" value="Sigma54_activat"/>
    <property type="match status" value="1"/>
</dbReference>
<dbReference type="SUPFAM" id="SSF63520">
    <property type="entry name" value="PTS-regulatory domain, PRD"/>
    <property type="match status" value="2"/>
</dbReference>
<dbReference type="PANTHER" id="PTHR32071:SF90">
    <property type="entry name" value="TRANSCRIPTIONAL REGULATORY PROTEIN LEVR"/>
    <property type="match status" value="1"/>
</dbReference>
<dbReference type="RefSeq" id="WP_094044101.1">
    <property type="nucleotide sequence ID" value="NZ_NKHD01000008.1"/>
</dbReference>
<dbReference type="Gene3D" id="3.40.50.300">
    <property type="entry name" value="P-loop containing nucleotide triphosphate hydrolases"/>
    <property type="match status" value="1"/>
</dbReference>
<feature type="domain" description="PTS EIIA type-4" evidence="6">
    <location>
        <begin position="574"/>
        <end position="709"/>
    </location>
</feature>
<keyword evidence="8" id="KW-0762">Sugar transport</keyword>
<feature type="domain" description="PRD" evidence="7">
    <location>
        <begin position="469"/>
        <end position="574"/>
    </location>
</feature>
<keyword evidence="1" id="KW-0808">Transferase</keyword>
<evidence type="ECO:0000259" key="5">
    <source>
        <dbReference type="PROSITE" id="PS50045"/>
    </source>
</evidence>
<dbReference type="Pfam" id="PF03610">
    <property type="entry name" value="EIIA-man"/>
    <property type="match status" value="1"/>
</dbReference>
<dbReference type="InterPro" id="IPR003593">
    <property type="entry name" value="AAA+_ATPase"/>
</dbReference>
<dbReference type="Proteomes" id="UP000215301">
    <property type="component" value="Unassembled WGS sequence"/>
</dbReference>
<dbReference type="CDD" id="cd00009">
    <property type="entry name" value="AAA"/>
    <property type="match status" value="1"/>
</dbReference>
<dbReference type="EMBL" id="NKHD01000008">
    <property type="protein sequence ID" value="OXT08923.1"/>
    <property type="molecule type" value="Genomic_DNA"/>
</dbReference>
<evidence type="ECO:0000256" key="1">
    <source>
        <dbReference type="ARBA" id="ARBA00022679"/>
    </source>
</evidence>
<name>A0A231VKZ5_THETR</name>
<feature type="domain" description="PRD" evidence="7">
    <location>
        <begin position="833"/>
        <end position="931"/>
    </location>
</feature>
<gene>
    <name evidence="8" type="ORF">CE561_03490</name>
</gene>
<keyword evidence="3" id="KW-0418">Kinase</keyword>